<name>A0A8J4R1U4_9ROSI</name>
<comment type="caution">
    <text evidence="1">The sequence shown here is derived from an EMBL/GenBank/DDBJ whole genome shotgun (WGS) entry which is preliminary data.</text>
</comment>
<protein>
    <submittedName>
        <fullName evidence="1">Uncharacterized protein</fullName>
    </submittedName>
</protein>
<gene>
    <name evidence="1" type="ORF">CMV_012206</name>
</gene>
<evidence type="ECO:0000313" key="2">
    <source>
        <dbReference type="Proteomes" id="UP000737018"/>
    </source>
</evidence>
<organism evidence="1 2">
    <name type="scientific">Castanea mollissima</name>
    <name type="common">Chinese chestnut</name>
    <dbReference type="NCBI Taxonomy" id="60419"/>
    <lineage>
        <taxon>Eukaryota</taxon>
        <taxon>Viridiplantae</taxon>
        <taxon>Streptophyta</taxon>
        <taxon>Embryophyta</taxon>
        <taxon>Tracheophyta</taxon>
        <taxon>Spermatophyta</taxon>
        <taxon>Magnoliopsida</taxon>
        <taxon>eudicotyledons</taxon>
        <taxon>Gunneridae</taxon>
        <taxon>Pentapetalae</taxon>
        <taxon>rosids</taxon>
        <taxon>fabids</taxon>
        <taxon>Fagales</taxon>
        <taxon>Fagaceae</taxon>
        <taxon>Castanea</taxon>
    </lineage>
</organism>
<dbReference type="OrthoDB" id="1884734at2759"/>
<proteinExistence type="predicted"/>
<dbReference type="EMBL" id="JRKL02001547">
    <property type="protein sequence ID" value="KAF3963405.1"/>
    <property type="molecule type" value="Genomic_DNA"/>
</dbReference>
<dbReference type="Proteomes" id="UP000737018">
    <property type="component" value="Unassembled WGS sequence"/>
</dbReference>
<reference evidence="1" key="1">
    <citation type="submission" date="2020-03" db="EMBL/GenBank/DDBJ databases">
        <title>Castanea mollissima Vanexum genome sequencing.</title>
        <authorList>
            <person name="Staton M."/>
        </authorList>
    </citation>
    <scope>NUCLEOTIDE SEQUENCE</scope>
    <source>
        <tissue evidence="1">Leaf</tissue>
    </source>
</reference>
<keyword evidence="2" id="KW-1185">Reference proteome</keyword>
<sequence>MGKILARDGELTDNERWIKLIGDIASCISIKRLKEILESSPHEAVVEPILLNLSVRLHNLQVRSSTLWHVY</sequence>
<dbReference type="AlphaFoldDB" id="A0A8J4R1U4"/>
<accession>A0A8J4R1U4</accession>
<evidence type="ECO:0000313" key="1">
    <source>
        <dbReference type="EMBL" id="KAF3963405.1"/>
    </source>
</evidence>